<keyword evidence="5" id="KW-0472">Membrane</keyword>
<evidence type="ECO:0000256" key="5">
    <source>
        <dbReference type="ARBA" id="ARBA00023136"/>
    </source>
</evidence>
<protein>
    <recommendedName>
        <fullName evidence="2 6">Autophagy-related protein 17</fullName>
    </recommendedName>
</protein>
<gene>
    <name evidence="9" type="ORF">LCOR_02592.1</name>
</gene>
<dbReference type="PANTHER" id="PTHR28005">
    <property type="entry name" value="AUTOPHAGY-RELATED PROTEIN 17"/>
    <property type="match status" value="1"/>
</dbReference>
<evidence type="ECO:0000256" key="2">
    <source>
        <dbReference type="ARBA" id="ARBA00013806"/>
    </source>
</evidence>
<dbReference type="InterPro" id="IPR045326">
    <property type="entry name" value="ATG17-like_dom"/>
</dbReference>
<name>A0A068RMF9_9FUNG</name>
<dbReference type="GO" id="GO:0034727">
    <property type="term" value="P:piecemeal microautophagy of the nucleus"/>
    <property type="evidence" value="ECO:0007669"/>
    <property type="project" value="TreeGrafter"/>
</dbReference>
<dbReference type="Proteomes" id="UP000027586">
    <property type="component" value="Unassembled WGS sequence"/>
</dbReference>
<dbReference type="Pfam" id="PF04108">
    <property type="entry name" value="ATG17_like"/>
    <property type="match status" value="1"/>
</dbReference>
<evidence type="ECO:0000256" key="1">
    <source>
        <dbReference type="ARBA" id="ARBA00006259"/>
    </source>
</evidence>
<evidence type="ECO:0000256" key="4">
    <source>
        <dbReference type="ARBA" id="ARBA00023006"/>
    </source>
</evidence>
<comment type="similarity">
    <text evidence="1 6">Belongs to the ATG17 family.</text>
</comment>
<keyword evidence="3 6" id="KW-0963">Cytoplasm</keyword>
<evidence type="ECO:0000313" key="10">
    <source>
        <dbReference type="Proteomes" id="UP000027586"/>
    </source>
</evidence>
<dbReference type="VEuPathDB" id="FungiDB:LCOR_02592.1"/>
<dbReference type="OrthoDB" id="1937984at2759"/>
<dbReference type="GO" id="GO:0000422">
    <property type="term" value="P:autophagy of mitochondrion"/>
    <property type="evidence" value="ECO:0007669"/>
    <property type="project" value="TreeGrafter"/>
</dbReference>
<feature type="domain" description="Autophagy protein ATG17-like" evidence="8">
    <location>
        <begin position="15"/>
        <end position="371"/>
    </location>
</feature>
<proteinExistence type="inferred from homology"/>
<sequence length="420" mass="47866">MEQELIELLLVAKKALSTGQAICAQANELSQESDRHVEIIERTWAKILFVRNHVLIQLSTLERIREFLSVKIDEVRSCIQDREENLAEVSLNLQNIFRVLKGCTIDPGIMAINTQQDDQRKQHATLFDYIDHQSVLDIQKQADDEIGDIENLYSSLMTTAKSLSVTISELASMQEAALSISLDKSASAFSDDKAQIQEITIAKMADILTSLTNHYIQLGEATRLYQSEPNAPLDISVLQKDHEQVPRILDDLRESLEIVESIRNPCTNAKKFSTPGGQADTICDKMVNAEAEMKTHEQKLAAYFKELTSLAEWYQVYAASYSHLVLEIERRKKATERQEELVKELTQSFEDAYNDEYQERRRWFAQHGSFLPEGLCQFMTDPPSRLYVHIDEQSRRLPDLSPSTVKKALADIHDRSTTTS</sequence>
<evidence type="ECO:0000259" key="8">
    <source>
        <dbReference type="Pfam" id="PF04108"/>
    </source>
</evidence>
<comment type="subcellular location">
    <subcellularLocation>
        <location evidence="6">Cytoplasm</location>
    </subcellularLocation>
    <subcellularLocation>
        <location evidence="6">Preautophagosomal structure membrane</location>
        <topology evidence="6">Peripheral membrane protein</topology>
    </subcellularLocation>
</comment>
<dbReference type="GO" id="GO:1990316">
    <property type="term" value="C:Atg1/ULK1 kinase complex"/>
    <property type="evidence" value="ECO:0007669"/>
    <property type="project" value="TreeGrafter"/>
</dbReference>
<dbReference type="InterPro" id="IPR007240">
    <property type="entry name" value="Atg17"/>
</dbReference>
<dbReference type="GO" id="GO:0060090">
    <property type="term" value="F:molecular adaptor activity"/>
    <property type="evidence" value="ECO:0007669"/>
    <property type="project" value="TreeGrafter"/>
</dbReference>
<accession>A0A068RMF9</accession>
<evidence type="ECO:0000256" key="3">
    <source>
        <dbReference type="ARBA" id="ARBA00022490"/>
    </source>
</evidence>
<dbReference type="AlphaFoldDB" id="A0A068RMF9"/>
<comment type="function">
    <text evidence="6">Autophagy-specific protein that functions in response to autophagy-inducing signals as a scaffold to recruit other ATG proteins to organize preautophagosomal structure (PAS) formation. Modulates the timing and magnitude of the autophagy response, such as the size of the sequestering vesicles. Plays particularly a role in pexophagy and nucleophagy.</text>
</comment>
<dbReference type="GO" id="GO:0030295">
    <property type="term" value="F:protein kinase activator activity"/>
    <property type="evidence" value="ECO:0007669"/>
    <property type="project" value="TreeGrafter"/>
</dbReference>
<feature type="coiled-coil region" evidence="7">
    <location>
        <begin position="279"/>
        <end position="306"/>
    </location>
</feature>
<keyword evidence="4 6" id="KW-0072">Autophagy</keyword>
<dbReference type="GO" id="GO:0034045">
    <property type="term" value="C:phagophore assembly site membrane"/>
    <property type="evidence" value="ECO:0007669"/>
    <property type="project" value="UniProtKB-SubCell"/>
</dbReference>
<dbReference type="PANTHER" id="PTHR28005:SF1">
    <property type="entry name" value="AUTOPHAGY-RELATED PROTEIN 17"/>
    <property type="match status" value="1"/>
</dbReference>
<evidence type="ECO:0000313" key="9">
    <source>
        <dbReference type="EMBL" id="CDH50910.1"/>
    </source>
</evidence>
<comment type="caution">
    <text evidence="9">The sequence shown here is derived from an EMBL/GenBank/DDBJ whole genome shotgun (WGS) entry which is preliminary data.</text>
</comment>
<dbReference type="EMBL" id="CBTN010000008">
    <property type="protein sequence ID" value="CDH50910.1"/>
    <property type="molecule type" value="Genomic_DNA"/>
</dbReference>
<reference evidence="9" key="1">
    <citation type="submission" date="2013-08" db="EMBL/GenBank/DDBJ databases">
        <title>Gene expansion shapes genome architecture in the human pathogen Lichtheimia corymbifera: an evolutionary genomics analysis in the ancient terrestrial Mucorales (Mucoromycotina).</title>
        <authorList>
            <person name="Schwartze V.U."/>
            <person name="Winter S."/>
            <person name="Shelest E."/>
            <person name="Marcet-Houben M."/>
            <person name="Horn F."/>
            <person name="Wehner S."/>
            <person name="Hoffmann K."/>
            <person name="Riege K."/>
            <person name="Sammeth M."/>
            <person name="Nowrousian M."/>
            <person name="Valiante V."/>
            <person name="Linde J."/>
            <person name="Jacobsen I.D."/>
            <person name="Marz M."/>
            <person name="Brakhage A.A."/>
            <person name="Gabaldon T."/>
            <person name="Bocker S."/>
            <person name="Voigt K."/>
        </authorList>
    </citation>
    <scope>NUCLEOTIDE SEQUENCE [LARGE SCALE GENOMIC DNA]</scope>
    <source>
        <strain evidence="9">FSU 9682</strain>
    </source>
</reference>
<evidence type="ECO:0000256" key="7">
    <source>
        <dbReference type="SAM" id="Coils"/>
    </source>
</evidence>
<keyword evidence="10" id="KW-1185">Reference proteome</keyword>
<dbReference type="GO" id="GO:0000045">
    <property type="term" value="P:autophagosome assembly"/>
    <property type="evidence" value="ECO:0007669"/>
    <property type="project" value="TreeGrafter"/>
</dbReference>
<organism evidence="9 10">
    <name type="scientific">Lichtheimia corymbifera JMRC:FSU:9682</name>
    <dbReference type="NCBI Taxonomy" id="1263082"/>
    <lineage>
        <taxon>Eukaryota</taxon>
        <taxon>Fungi</taxon>
        <taxon>Fungi incertae sedis</taxon>
        <taxon>Mucoromycota</taxon>
        <taxon>Mucoromycotina</taxon>
        <taxon>Mucoromycetes</taxon>
        <taxon>Mucorales</taxon>
        <taxon>Lichtheimiaceae</taxon>
        <taxon>Lichtheimia</taxon>
    </lineage>
</organism>
<evidence type="ECO:0000256" key="6">
    <source>
        <dbReference type="RuleBase" id="RU368080"/>
    </source>
</evidence>
<keyword evidence="7" id="KW-0175">Coiled coil</keyword>